<proteinExistence type="predicted"/>
<dbReference type="RefSeq" id="WP_006105207.1">
    <property type="nucleotide sequence ID" value="NZ_DS989869.1"/>
</dbReference>
<dbReference type="STRING" id="118168.MC7420_6867"/>
<dbReference type="InterPro" id="IPR043519">
    <property type="entry name" value="NT_sf"/>
</dbReference>
<evidence type="ECO:0000313" key="2">
    <source>
        <dbReference type="Proteomes" id="UP000003835"/>
    </source>
</evidence>
<dbReference type="OrthoDB" id="460176at2"/>
<accession>B4W1R7</accession>
<evidence type="ECO:0000313" key="1">
    <source>
        <dbReference type="EMBL" id="EDX71781.1"/>
    </source>
</evidence>
<dbReference type="eggNOG" id="ENOG502ZCKZ">
    <property type="taxonomic scope" value="Bacteria"/>
</dbReference>
<dbReference type="HOGENOM" id="CLU_1425592_0_0_3"/>
<name>B4W1R7_9CYAN</name>
<dbReference type="AlphaFoldDB" id="B4W1R7"/>
<sequence length="223" mass="25715">MTVAISEIIINGILFDLKNWHQGMSNLENFEQIIDNLFNTLSERNINYLLVGGVALLSYVEGRNTQDIDLILSRSELAALPEVAIAEENKDFIRGRFQQLIVDILLTHNQLFSQISQQFATVRQFGDRWIRCVDVEGLVILKFYALPSLYRQGKFDRVSIYENDILLLLLNYDVDLEQVFQVLSNHLLPSVLEKVKGICADLEARLKRFPIQQQRLESESEND</sequence>
<protein>
    <submittedName>
        <fullName evidence="1">Uncharacterized protein</fullName>
    </submittedName>
</protein>
<keyword evidence="2" id="KW-1185">Reference proteome</keyword>
<organism evidence="1 2">
    <name type="scientific">Coleofasciculus chthonoplastes PCC 7420</name>
    <dbReference type="NCBI Taxonomy" id="118168"/>
    <lineage>
        <taxon>Bacteria</taxon>
        <taxon>Bacillati</taxon>
        <taxon>Cyanobacteriota</taxon>
        <taxon>Cyanophyceae</taxon>
        <taxon>Coleofasciculales</taxon>
        <taxon>Coleofasciculaceae</taxon>
        <taxon>Coleofasciculus</taxon>
    </lineage>
</organism>
<reference evidence="1 2" key="1">
    <citation type="submission" date="2008-07" db="EMBL/GenBank/DDBJ databases">
        <authorList>
            <person name="Tandeau de Marsac N."/>
            <person name="Ferriera S."/>
            <person name="Johnson J."/>
            <person name="Kravitz S."/>
            <person name="Beeson K."/>
            <person name="Sutton G."/>
            <person name="Rogers Y.-H."/>
            <person name="Friedman R."/>
            <person name="Frazier M."/>
            <person name="Venter J.C."/>
        </authorList>
    </citation>
    <scope>NUCLEOTIDE SEQUENCE [LARGE SCALE GENOMIC DNA]</scope>
    <source>
        <strain evidence="1 2">PCC 7420</strain>
    </source>
</reference>
<dbReference type="Gene3D" id="3.30.460.40">
    <property type="match status" value="1"/>
</dbReference>
<dbReference type="Proteomes" id="UP000003835">
    <property type="component" value="Unassembled WGS sequence"/>
</dbReference>
<dbReference type="SUPFAM" id="SSF81301">
    <property type="entry name" value="Nucleotidyltransferase"/>
    <property type="match status" value="1"/>
</dbReference>
<gene>
    <name evidence="1" type="ORF">MC7420_6867</name>
</gene>
<dbReference type="EMBL" id="DS989869">
    <property type="protein sequence ID" value="EDX71781.1"/>
    <property type="molecule type" value="Genomic_DNA"/>
</dbReference>